<keyword evidence="3" id="KW-0472">Membrane</keyword>
<name>A0AA39V9W8_9LECA</name>
<feature type="compositionally biased region" description="Basic and acidic residues" evidence="2">
    <location>
        <begin position="355"/>
        <end position="374"/>
    </location>
</feature>
<dbReference type="PANTHER" id="PTHR15073:SF1">
    <property type="entry name" value="RETICULOCYTE-BINDING PROTEIN HOMOLOG 2A"/>
    <property type="match status" value="1"/>
</dbReference>
<feature type="compositionally biased region" description="Gly residues" evidence="2">
    <location>
        <begin position="716"/>
        <end position="733"/>
    </location>
</feature>
<gene>
    <name evidence="4" type="ORF">JMJ35_001338</name>
</gene>
<dbReference type="AlphaFoldDB" id="A0AA39V9W8"/>
<feature type="region of interest" description="Disordered" evidence="2">
    <location>
        <begin position="983"/>
        <end position="1005"/>
    </location>
</feature>
<proteinExistence type="predicted"/>
<evidence type="ECO:0000256" key="2">
    <source>
        <dbReference type="SAM" id="MobiDB-lite"/>
    </source>
</evidence>
<feature type="transmembrane region" description="Helical" evidence="3">
    <location>
        <begin position="28"/>
        <end position="47"/>
    </location>
</feature>
<evidence type="ECO:0000313" key="5">
    <source>
        <dbReference type="Proteomes" id="UP001166286"/>
    </source>
</evidence>
<feature type="region of interest" description="Disordered" evidence="2">
    <location>
        <begin position="151"/>
        <end position="278"/>
    </location>
</feature>
<evidence type="ECO:0000313" key="4">
    <source>
        <dbReference type="EMBL" id="KAK0516735.1"/>
    </source>
</evidence>
<feature type="region of interest" description="Disordered" evidence="2">
    <location>
        <begin position="521"/>
        <end position="551"/>
    </location>
</feature>
<feature type="compositionally biased region" description="Polar residues" evidence="2">
    <location>
        <begin position="178"/>
        <end position="210"/>
    </location>
</feature>
<protein>
    <submittedName>
        <fullName evidence="4">Uncharacterized protein</fullName>
    </submittedName>
</protein>
<feature type="compositionally biased region" description="Acidic residues" evidence="2">
    <location>
        <begin position="842"/>
        <end position="851"/>
    </location>
</feature>
<keyword evidence="5" id="KW-1185">Reference proteome</keyword>
<organism evidence="4 5">
    <name type="scientific">Cladonia borealis</name>
    <dbReference type="NCBI Taxonomy" id="184061"/>
    <lineage>
        <taxon>Eukaryota</taxon>
        <taxon>Fungi</taxon>
        <taxon>Dikarya</taxon>
        <taxon>Ascomycota</taxon>
        <taxon>Pezizomycotina</taxon>
        <taxon>Lecanoromycetes</taxon>
        <taxon>OSLEUM clade</taxon>
        <taxon>Lecanoromycetidae</taxon>
        <taxon>Lecanorales</taxon>
        <taxon>Lecanorineae</taxon>
        <taxon>Cladoniaceae</taxon>
        <taxon>Cladonia</taxon>
    </lineage>
</organism>
<feature type="transmembrane region" description="Helical" evidence="3">
    <location>
        <begin position="383"/>
        <end position="406"/>
    </location>
</feature>
<feature type="region of interest" description="Disordered" evidence="2">
    <location>
        <begin position="319"/>
        <end position="374"/>
    </location>
</feature>
<comment type="caution">
    <text evidence="4">The sequence shown here is derived from an EMBL/GenBank/DDBJ whole genome shotgun (WGS) entry which is preliminary data.</text>
</comment>
<sequence length="1005" mass="110899">MALVGAKRSVWKLQRAIAFTWPQLQGPLLILNLLLYFICPVSAVAALPQHHTRGPSFSSSTNFRLPKWHTSFIANSSLSTWGSTFTSGSRLVTMISVGATQGRPSSSQFHKFLSASHRPHNVTTLPASANVTHGRDSTEFISPSLSRHLKLGDQSVTKTRHSTNTTSTSLRLSSNSTQANHGASSAHYSVNNISRPSSLSKNTTRPNDITQADVKRAKTSSNPPRISSVTLPSPPSSRSHPPYSFPSKTRFTLPPASSSTSPGQFSLASVTPKPSTTNQYVASDLSLSTNKLPFPLPPGCRLTAFENETYVLIPTERARKVPQQRPSPSRIPQAGADGYDHGPSSSTISQAGADGYDHRVPNPEGEPKPFDTKAVDKSPSVKIVAITLGVLVGFVPPMLAVPLIVYKFRDFEIEKEKKREKNRRKGPQDPAEEARDIYETAKEGKWTKKLALWHKALFKGWEEFDREKINPPPKPVIGPTAGQKWMLQKRLKTLHRQLQKFEGPTFRDEIRRLEDPFERDPGSCNYNSHRESQGCLEPPANWPRPAAREGEPERLTHAESLDSAGRLPRAREVLRIQGGMPWRILKVPEGYARLTLDGKIAYLGQNKLKNGVRLRVGDPRIRYYDNRCAAVGPGNSPLGGKDVDKLWVDKYGKLTLDGKRLGPESDIVQEFNMLQSEYSRFVRQNFPSARFEGGSPGSAYSSSMIAEDGSAEDGSGDGNSPGGGDGGPGGGDDSPGEGDDNPGAGSQGPPGKGKGKAKATSIEALEEGLTLAQKQAMDLQMDHDLAQTSDQIIGDWWEENHSNVGPSHVTIESMRELYWSQNNGKGPGWGDYTDWVNQVPEELPETGEVEDPSNSNPDPEHGAGNNESLHPEDANDDRDARAEEDAMRDQIRKLDEALREEQRVRREKEKKIKEAKARQAEREQIRKADEAKKEEGKAREEKAKIRKEAEGLKKLMESWFKGDEAIKEDIRAREEAIRRLREARAREKAEEAKERGRQGRGNGGG</sequence>
<reference evidence="4" key="1">
    <citation type="submission" date="2023-03" db="EMBL/GenBank/DDBJ databases">
        <title>Complete genome of Cladonia borealis.</title>
        <authorList>
            <person name="Park H."/>
        </authorList>
    </citation>
    <scope>NUCLEOTIDE SEQUENCE</scope>
    <source>
        <strain evidence="4">ANT050790</strain>
    </source>
</reference>
<dbReference type="GO" id="GO:0015630">
    <property type="term" value="C:microtubule cytoskeleton"/>
    <property type="evidence" value="ECO:0007669"/>
    <property type="project" value="TreeGrafter"/>
</dbReference>
<dbReference type="Proteomes" id="UP001166286">
    <property type="component" value="Unassembled WGS sequence"/>
</dbReference>
<evidence type="ECO:0000256" key="1">
    <source>
        <dbReference type="ARBA" id="ARBA00023054"/>
    </source>
</evidence>
<dbReference type="GO" id="GO:0000226">
    <property type="term" value="P:microtubule cytoskeleton organization"/>
    <property type="evidence" value="ECO:0007669"/>
    <property type="project" value="TreeGrafter"/>
</dbReference>
<keyword evidence="3" id="KW-1133">Transmembrane helix</keyword>
<feature type="region of interest" description="Disordered" evidence="2">
    <location>
        <begin position="691"/>
        <end position="760"/>
    </location>
</feature>
<dbReference type="InterPro" id="IPR051483">
    <property type="entry name" value="MAP7_domain-containing"/>
</dbReference>
<dbReference type="PANTHER" id="PTHR15073">
    <property type="entry name" value="MICROTUBULE-ASSOCIATED PROTEIN"/>
    <property type="match status" value="1"/>
</dbReference>
<feature type="compositionally biased region" description="Polar residues" evidence="2">
    <location>
        <begin position="255"/>
        <end position="278"/>
    </location>
</feature>
<keyword evidence="1" id="KW-0175">Coiled coil</keyword>
<feature type="compositionally biased region" description="Low complexity" evidence="2">
    <location>
        <begin position="323"/>
        <end position="333"/>
    </location>
</feature>
<feature type="compositionally biased region" description="Polar residues" evidence="2">
    <location>
        <begin position="219"/>
        <end position="231"/>
    </location>
</feature>
<feature type="region of interest" description="Disordered" evidence="2">
    <location>
        <begin position="829"/>
        <end position="943"/>
    </location>
</feature>
<dbReference type="EMBL" id="JAFEKC020000002">
    <property type="protein sequence ID" value="KAK0516735.1"/>
    <property type="molecule type" value="Genomic_DNA"/>
</dbReference>
<evidence type="ECO:0000256" key="3">
    <source>
        <dbReference type="SAM" id="Phobius"/>
    </source>
</evidence>
<feature type="compositionally biased region" description="Low complexity" evidence="2">
    <location>
        <begin position="236"/>
        <end position="247"/>
    </location>
</feature>
<feature type="compositionally biased region" description="Low complexity" evidence="2">
    <location>
        <begin position="162"/>
        <end position="177"/>
    </location>
</feature>
<accession>A0AA39V9W8</accession>
<feature type="compositionally biased region" description="Basic and acidic residues" evidence="2">
    <location>
        <begin position="869"/>
        <end position="943"/>
    </location>
</feature>
<feature type="compositionally biased region" description="Basic and acidic residues" evidence="2">
    <location>
        <begin position="983"/>
        <end position="997"/>
    </location>
</feature>
<keyword evidence="3" id="KW-0812">Transmembrane</keyword>